<dbReference type="GO" id="GO:0004519">
    <property type="term" value="F:endonuclease activity"/>
    <property type="evidence" value="ECO:0007669"/>
    <property type="project" value="InterPro"/>
</dbReference>
<proteinExistence type="inferred from homology"/>
<name>R6Y133_9FIRM</name>
<organism evidence="2 3">
    <name type="scientific">Phascolarctobacterium succinatutens CAG:287</name>
    <dbReference type="NCBI Taxonomy" id="1263101"/>
    <lineage>
        <taxon>Bacteria</taxon>
        <taxon>Bacillati</taxon>
        <taxon>Bacillota</taxon>
        <taxon>Negativicutes</taxon>
        <taxon>Acidaminococcales</taxon>
        <taxon>Acidaminococcaceae</taxon>
        <taxon>Phascolarctobacterium</taxon>
    </lineage>
</organism>
<dbReference type="NCBIfam" id="NF033889">
    <property type="entry name" value="termin_lrg_T7"/>
    <property type="match status" value="1"/>
</dbReference>
<dbReference type="AlphaFoldDB" id="R6Y133"/>
<protein>
    <submittedName>
        <fullName evidence="2">DNA maturase B</fullName>
    </submittedName>
</protein>
<dbReference type="Gene3D" id="3.30.420.240">
    <property type="match status" value="1"/>
</dbReference>
<dbReference type="HOGENOM" id="CLU_456111_0_0_9"/>
<evidence type="ECO:0000313" key="2">
    <source>
        <dbReference type="EMBL" id="CDD12207.1"/>
    </source>
</evidence>
<feature type="domain" description="Terminase large subunit ribonuclease H-like" evidence="1">
    <location>
        <begin position="358"/>
        <end position="465"/>
    </location>
</feature>
<dbReference type="EMBL" id="CBGL010000118">
    <property type="protein sequence ID" value="CDD12207.1"/>
    <property type="molecule type" value="Genomic_DNA"/>
</dbReference>
<dbReference type="RefSeq" id="WP_021719972.1">
    <property type="nucleotide sequence ID" value="NZ_FR892786.1"/>
</dbReference>
<sequence length="579" mass="65817">MSEWTDEQVAKAKEDFRVFLFIVWKMIGLPPPTPIQYAIANYLQHSPSDRTILEGFRGVAKSFITCAFAVWSLWRNPQIKVEIVSAGKDRADANAIFVKRIIMTLPFLAHLKPDTSKGNRDTMNLFDVAPAVPDISPSVKSVGIYGQITGSRADLLIADDIEIPSNSGTQVQRDKLSEAVKEFDSIIKPQGHIIYLGTPQSEQSLYNELQNRGYTCVIFPVIYPETQKMRANYGNRLHPFIADALDKDPSLAGKPTDPLRFNEEEIFKRRLSYGKAGFTLQFLLDTSLSDAEKYPLKVADFIVADLDMDEASLKWSWASGYEQRLKDVPCTALKGDFFYAPFDRSKETAKYTGTVMAIDPSGRGADELAYAVIKILNGYLFLMEVGGYRDGYGDDTLNILANKCKFWGVNDVVSEANFGDGMWGQLFKPVLNKVHPCTYTEVKNNKQKEARIIDTLEPVMMRHKLIVNTSVIYDDYKVYENDQKYSLIYQLTRLTRDKGALAHDDRLDAVTMAVAFWLESLDRDAQQGIDELEEEQLMKWWDSDFGVLHKEYNPELVPERYRKRQPQFGDATVVDNFYS</sequence>
<accession>R6Y133</accession>
<dbReference type="HAMAP" id="MF_04147">
    <property type="entry name" value="TERL_T7"/>
    <property type="match status" value="1"/>
</dbReference>
<dbReference type="GO" id="GO:0005524">
    <property type="term" value="F:ATP binding"/>
    <property type="evidence" value="ECO:0007669"/>
    <property type="project" value="InterPro"/>
</dbReference>
<evidence type="ECO:0000259" key="1">
    <source>
        <dbReference type="Pfam" id="PF22530"/>
    </source>
</evidence>
<dbReference type="InterPro" id="IPR044271">
    <property type="entry name" value="Terminase_large_su_gp19"/>
</dbReference>
<reference evidence="2" key="1">
    <citation type="submission" date="2012-11" db="EMBL/GenBank/DDBJ databases">
        <title>Dependencies among metagenomic species, viruses, plasmids and units of genetic variation.</title>
        <authorList>
            <person name="Nielsen H.B."/>
            <person name="Almeida M."/>
            <person name="Juncker A.S."/>
            <person name="Rasmussen S."/>
            <person name="Li J."/>
            <person name="Sunagawa S."/>
            <person name="Plichta D."/>
            <person name="Gautier L."/>
            <person name="Le Chatelier E."/>
            <person name="Peletier E."/>
            <person name="Bonde I."/>
            <person name="Nielsen T."/>
            <person name="Manichanh C."/>
            <person name="Arumugam M."/>
            <person name="Batto J."/>
            <person name="Santos M.B.Q.D."/>
            <person name="Blom N."/>
            <person name="Borruel N."/>
            <person name="Burgdorf K.S."/>
            <person name="Boumezbeur F."/>
            <person name="Casellas F."/>
            <person name="Dore J."/>
            <person name="Guarner F."/>
            <person name="Hansen T."/>
            <person name="Hildebrand F."/>
            <person name="Kaas R.S."/>
            <person name="Kennedy S."/>
            <person name="Kristiansen K."/>
            <person name="Kultima J.R."/>
            <person name="Leonard P."/>
            <person name="Levenez F."/>
            <person name="Lund O."/>
            <person name="Moumen B."/>
            <person name="Le Paslier D."/>
            <person name="Pons N."/>
            <person name="Pedersen O."/>
            <person name="Prifti E."/>
            <person name="Qin J."/>
            <person name="Raes J."/>
            <person name="Tap J."/>
            <person name="Tims S."/>
            <person name="Ussery D.W."/>
            <person name="Yamada T."/>
            <person name="MetaHit consortium"/>
            <person name="Renault P."/>
            <person name="Sicheritz-Ponten T."/>
            <person name="Bork P."/>
            <person name="Wang J."/>
            <person name="Brunak S."/>
            <person name="Ehrlich S.D."/>
        </authorList>
    </citation>
    <scope>NUCLEOTIDE SEQUENCE [LARGE SCALE GENOMIC DNA]</scope>
</reference>
<dbReference type="GO" id="GO:0016887">
    <property type="term" value="F:ATP hydrolysis activity"/>
    <property type="evidence" value="ECO:0007669"/>
    <property type="project" value="InterPro"/>
</dbReference>
<comment type="caution">
    <text evidence="2">The sequence shown here is derived from an EMBL/GenBank/DDBJ whole genome shotgun (WGS) entry which is preliminary data.</text>
</comment>
<dbReference type="InterPro" id="IPR027417">
    <property type="entry name" value="P-loop_NTPase"/>
</dbReference>
<evidence type="ECO:0000313" key="3">
    <source>
        <dbReference type="Proteomes" id="UP000014937"/>
    </source>
</evidence>
<dbReference type="Pfam" id="PF22530">
    <property type="entry name" value="Terminase-T7_RNaseH-like"/>
    <property type="match status" value="1"/>
</dbReference>
<dbReference type="InterPro" id="IPR054762">
    <property type="entry name" value="Gp19_RNaseH-like"/>
</dbReference>
<dbReference type="Proteomes" id="UP000014937">
    <property type="component" value="Unassembled WGS sequence"/>
</dbReference>
<gene>
    <name evidence="2" type="ORF">BN587_00897</name>
</gene>
<dbReference type="Gene3D" id="3.40.50.300">
    <property type="entry name" value="P-loop containing nucleotide triphosphate hydrolases"/>
    <property type="match status" value="1"/>
</dbReference>
<dbReference type="InterPro" id="IPR047987">
    <property type="entry name" value="Gp19-like_virus"/>
</dbReference>